<proteinExistence type="predicted"/>
<gene>
    <name evidence="1" type="ORF">DFR58_12632</name>
</gene>
<dbReference type="EMBL" id="QPJT01000026">
    <property type="protein sequence ID" value="RCX11259.1"/>
    <property type="molecule type" value="Genomic_DNA"/>
</dbReference>
<evidence type="ECO:0000313" key="2">
    <source>
        <dbReference type="Proteomes" id="UP000253034"/>
    </source>
</evidence>
<keyword evidence="2" id="KW-1185">Reference proteome</keyword>
<dbReference type="RefSeq" id="WP_114299190.1">
    <property type="nucleotide sequence ID" value="NZ_QPJT01000026.1"/>
</dbReference>
<name>A0A369APG8_9FIRM</name>
<protein>
    <submittedName>
        <fullName evidence="1">Uncharacterized protein</fullName>
    </submittedName>
</protein>
<accession>A0A369APG8</accession>
<reference evidence="1 2" key="1">
    <citation type="submission" date="2018-07" db="EMBL/GenBank/DDBJ databases">
        <title>Genomic Encyclopedia of Type Strains, Phase IV (KMG-IV): sequencing the most valuable type-strain genomes for metagenomic binning, comparative biology and taxonomic classification.</title>
        <authorList>
            <person name="Goeker M."/>
        </authorList>
    </citation>
    <scope>NUCLEOTIDE SEQUENCE [LARGE SCALE GENOMIC DNA]</scope>
    <source>
        <strain evidence="1 2">DSM 27016</strain>
    </source>
</reference>
<organism evidence="1 2">
    <name type="scientific">Anaerobacterium chartisolvens</name>
    <dbReference type="NCBI Taxonomy" id="1297424"/>
    <lineage>
        <taxon>Bacteria</taxon>
        <taxon>Bacillati</taxon>
        <taxon>Bacillota</taxon>
        <taxon>Clostridia</taxon>
        <taxon>Eubacteriales</taxon>
        <taxon>Oscillospiraceae</taxon>
        <taxon>Anaerobacterium</taxon>
    </lineage>
</organism>
<sequence>MNDLLLKQLIGLKLKAIDRLIDALPGNAKIRSKNIHQTITKALNEALSEYTSSAGAPEEKAGLKNVSID</sequence>
<evidence type="ECO:0000313" key="1">
    <source>
        <dbReference type="EMBL" id="RCX11259.1"/>
    </source>
</evidence>
<dbReference type="AlphaFoldDB" id="A0A369APG8"/>
<comment type="caution">
    <text evidence="1">The sequence shown here is derived from an EMBL/GenBank/DDBJ whole genome shotgun (WGS) entry which is preliminary data.</text>
</comment>
<dbReference type="Proteomes" id="UP000253034">
    <property type="component" value="Unassembled WGS sequence"/>
</dbReference>